<evidence type="ECO:0000313" key="2">
    <source>
        <dbReference type="EMBL" id="MEL0554208.1"/>
    </source>
</evidence>
<comment type="caution">
    <text evidence="2">The sequence shown here is derived from an EMBL/GenBank/DDBJ whole genome shotgun (WGS) entry which is preliminary data.</text>
</comment>
<gene>
    <name evidence="2" type="ORF">QFI96_021220</name>
</gene>
<feature type="transmembrane region" description="Helical" evidence="1">
    <location>
        <begin position="304"/>
        <end position="325"/>
    </location>
</feature>
<keyword evidence="3" id="KW-1185">Reference proteome</keyword>
<proteinExistence type="predicted"/>
<dbReference type="Proteomes" id="UP001312893">
    <property type="component" value="Unassembled WGS sequence"/>
</dbReference>
<evidence type="ECO:0000313" key="3">
    <source>
        <dbReference type="Proteomes" id="UP001312893"/>
    </source>
</evidence>
<keyword evidence="1" id="KW-0812">Transmembrane</keyword>
<accession>A0ABU9FCR8</accession>
<keyword evidence="1" id="KW-0472">Membrane</keyword>
<feature type="transmembrane region" description="Helical" evidence="1">
    <location>
        <begin position="245"/>
        <end position="263"/>
    </location>
</feature>
<sequence length="342" mass="36116">MHNADRAVLRIGGGSAVAALVCFASALPMPHLGCIMAWIVLCQGKPLPLKKGIVIGCALIVTMVGGVLMVPLLTYYALPAVLLTALLLYQLMIMGLSGKTTLSMLLVVAVAIIPVAGLADQALAIGLAQMLGIGFITGTLVNGLAVALFPPRPQPDSAPPAPASPAVSAVHPRALRAVIIVLPVWLLALSHPTFYIPAVMKTVMLAQQATTLETKASGKELVLSTLLGALLALGLWFGLSLWPSLLMLVLWLGLASLWVARRLVRLAVSRFPPSFWSNVWITALILFGPAIQDSASGKDVWTAAAMRCALYIIIALYGWACIALLERWRPLPSPSTAPHPGE</sequence>
<feature type="transmembrane region" description="Helical" evidence="1">
    <location>
        <begin position="131"/>
        <end position="149"/>
    </location>
</feature>
<protein>
    <submittedName>
        <fullName evidence="2">DUF2955 domain-containing protein</fullName>
    </submittedName>
</protein>
<dbReference type="RefSeq" id="WP_123755552.1">
    <property type="nucleotide sequence ID" value="NZ_JARXNK020000106.1"/>
</dbReference>
<organism evidence="2 3">
    <name type="scientific">Raoultella lignicola</name>
    <dbReference type="NCBI Taxonomy" id="3040939"/>
    <lineage>
        <taxon>Bacteria</taxon>
        <taxon>Pseudomonadati</taxon>
        <taxon>Pseudomonadota</taxon>
        <taxon>Gammaproteobacteria</taxon>
        <taxon>Enterobacterales</taxon>
        <taxon>Enterobacteriaceae</taxon>
        <taxon>Klebsiella/Raoultella group</taxon>
        <taxon>Raoultella</taxon>
    </lineage>
</organism>
<name>A0ABU9FCR8_9ENTR</name>
<feature type="transmembrane region" description="Helical" evidence="1">
    <location>
        <begin position="221"/>
        <end position="239"/>
    </location>
</feature>
<dbReference type="InterPro" id="IPR022604">
    <property type="entry name" value="DUF2955"/>
</dbReference>
<keyword evidence="1" id="KW-1133">Transmembrane helix</keyword>
<reference evidence="2 3" key="1">
    <citation type="submission" date="2024-04" db="EMBL/GenBank/DDBJ databases">
        <title>Two novel Raoultella species associated with bleeding cankers of broadleaf hosts, Raoultella scottia sp. nov. and Raoultella lignicola sp. nov.</title>
        <authorList>
            <person name="Brady C.L."/>
        </authorList>
    </citation>
    <scope>NUCLEOTIDE SEQUENCE [LARGE SCALE GENOMIC DNA]</scope>
    <source>
        <strain evidence="2 3">TW_WC1a.1</strain>
    </source>
</reference>
<feature type="transmembrane region" description="Helical" evidence="1">
    <location>
        <begin position="102"/>
        <end position="119"/>
    </location>
</feature>
<feature type="transmembrane region" description="Helical" evidence="1">
    <location>
        <begin position="275"/>
        <end position="292"/>
    </location>
</feature>
<feature type="transmembrane region" description="Helical" evidence="1">
    <location>
        <begin position="77"/>
        <end position="96"/>
    </location>
</feature>
<feature type="transmembrane region" description="Helical" evidence="1">
    <location>
        <begin position="177"/>
        <end position="200"/>
    </location>
</feature>
<dbReference type="EMBL" id="JARXNK020000106">
    <property type="protein sequence ID" value="MEL0554208.1"/>
    <property type="molecule type" value="Genomic_DNA"/>
</dbReference>
<evidence type="ECO:0000256" key="1">
    <source>
        <dbReference type="SAM" id="Phobius"/>
    </source>
</evidence>
<feature type="transmembrane region" description="Helical" evidence="1">
    <location>
        <begin position="52"/>
        <end position="70"/>
    </location>
</feature>
<dbReference type="Pfam" id="PF11168">
    <property type="entry name" value="DUF2955"/>
    <property type="match status" value="1"/>
</dbReference>